<feature type="domain" description="MAM" evidence="4">
    <location>
        <begin position="2349"/>
        <end position="2510"/>
    </location>
</feature>
<feature type="domain" description="MAM" evidence="4">
    <location>
        <begin position="3051"/>
        <end position="3222"/>
    </location>
</feature>
<feature type="disulfide bond" evidence="2">
    <location>
        <begin position="3034"/>
        <end position="3049"/>
    </location>
</feature>
<feature type="disulfide bond" evidence="2">
    <location>
        <begin position="4914"/>
        <end position="4929"/>
    </location>
</feature>
<dbReference type="PROSITE" id="PS01209">
    <property type="entry name" value="LDLRA_1"/>
    <property type="match status" value="8"/>
</dbReference>
<feature type="disulfide bond" evidence="2">
    <location>
        <begin position="4698"/>
        <end position="4716"/>
    </location>
</feature>
<dbReference type="CDD" id="cd00112">
    <property type="entry name" value="LDLa"/>
    <property type="match status" value="15"/>
</dbReference>
<dbReference type="PROSITE" id="PS00022">
    <property type="entry name" value="EGF_1"/>
    <property type="match status" value="1"/>
</dbReference>
<dbReference type="SUPFAM" id="SSF49899">
    <property type="entry name" value="Concanavalin A-like lectins/glucanases"/>
    <property type="match status" value="26"/>
</dbReference>
<feature type="disulfide bond" evidence="2">
    <location>
        <begin position="4902"/>
        <end position="4920"/>
    </location>
</feature>
<keyword evidence="1 2" id="KW-1015">Disulfide bond</keyword>
<dbReference type="InterPro" id="IPR000742">
    <property type="entry name" value="EGF"/>
</dbReference>
<dbReference type="InterPro" id="IPR051560">
    <property type="entry name" value="MAM_domain-containing"/>
</dbReference>
<feature type="domain" description="MAM" evidence="4">
    <location>
        <begin position="1625"/>
        <end position="1798"/>
    </location>
</feature>
<feature type="disulfide bond" evidence="2">
    <location>
        <begin position="3645"/>
        <end position="3663"/>
    </location>
</feature>
<feature type="disulfide bond" evidence="2">
    <location>
        <begin position="5168"/>
        <end position="5183"/>
    </location>
</feature>
<feature type="disulfide bond" evidence="2">
    <location>
        <begin position="4710"/>
        <end position="4725"/>
    </location>
</feature>
<dbReference type="InterPro" id="IPR002172">
    <property type="entry name" value="LDrepeatLR_classA_rpt"/>
</dbReference>
<feature type="domain" description="MAM" evidence="4">
    <location>
        <begin position="3679"/>
        <end position="3842"/>
    </location>
</feature>
<feature type="disulfide bond" evidence="2">
    <location>
        <begin position="3638"/>
        <end position="3650"/>
    </location>
</feature>
<dbReference type="PRINTS" id="PR00261">
    <property type="entry name" value="LDLRECEPTOR"/>
</dbReference>
<accession>A0A8J5JWH1</accession>
<feature type="domain" description="MAM" evidence="4">
    <location>
        <begin position="2694"/>
        <end position="2849"/>
    </location>
</feature>
<feature type="disulfide bond" evidence="2">
    <location>
        <begin position="1592"/>
        <end position="1610"/>
    </location>
</feature>
<feature type="disulfide bond" evidence="2">
    <location>
        <begin position="4282"/>
        <end position="4300"/>
    </location>
</feature>
<feature type="domain" description="MAM" evidence="4">
    <location>
        <begin position="2851"/>
        <end position="3012"/>
    </location>
</feature>
<feature type="domain" description="MAM" evidence="4">
    <location>
        <begin position="3881"/>
        <end position="4047"/>
    </location>
</feature>
<dbReference type="PROSITE" id="PS50060">
    <property type="entry name" value="MAM_2"/>
    <property type="match status" value="26"/>
</dbReference>
<dbReference type="InterPro" id="IPR023415">
    <property type="entry name" value="LDLR_class-A_CS"/>
</dbReference>
<feature type="disulfide bond" evidence="2">
    <location>
        <begin position="4489"/>
        <end position="4507"/>
    </location>
</feature>
<dbReference type="Gene3D" id="4.10.400.10">
    <property type="entry name" value="Low-density Lipoprotein Receptor"/>
    <property type="match status" value="14"/>
</dbReference>
<dbReference type="PANTHER" id="PTHR23282">
    <property type="entry name" value="APICAL ENDOSOMAL GLYCOPROTEIN PRECURSOR"/>
    <property type="match status" value="1"/>
</dbReference>
<sequence>MKVGQSVAVLLVEVIFLSLGQHTAARGIWKCGFEEEEPCGWVLSGAAEVRNARQVLDTSYTPDGYLLALVPPDTAGGDGSMMEGRFQSPVILPSRLCKVEVNYTVTGRSSVMRIVQVEAESGRVHRRRAIWGSEAKTSVRWSHKTVQLSSAVPFYVVMKGEVVEVGGSVMVDNVTLSQQCQPHPSPPYSRCGPDQYSCFFSQLCIPEFQVCDFTVDCPRGDDESSCGNTNFEIDLGGWYDAGYNDTTYVWSRVKAGDATHPFGTALDFDHTYANSTGHFMWADGSSSDHSPATAIQHSPEFGPVILPCTVVFWYQKSYDSPGIRINLNTEKKLWIWVEELLKTSSQDWKMFQHHIGEYNQKVYLELISNWDIEHDGTMPDVSVDDVEWRWCDPKTPPFEGDFTCNFNDPCLLFQSNNDTLDWVVTTDRAHPEEKFLITPDAEGTAIMQTWWYHPPTDLFCLSFSYMVERDTSLKVKLLTKDGGDELLWMRENQTGISVWRNQHIEVTTPVPIQGNCPATFSCSFDDDSEVCDWDNYNDGTVMLSWYKGDGHEGDPNSPPVDHSWGTDEGHYIFLPIGRDQDGQKGYFKSPSITTTTPEGDCFQFWFYLFSYNNSAPLGQLGVRLLTTEVSDRIWEHTYSFRSGWQFGQVTIQNEQSFSIILEGLRGKGIEGAMAWDDLSVMRGKCEDPGSCTFEDGLCGYVDEDSLPGHYTPASWVWYQAVDGPDGLTYDHTLLTSNGHYIFADNSRCMAYESVCYANLDSVDISPLKKEYCFTAYINTLQIGGEYNGYELNIASGPTEHSNSLSINVVDIQRNLSKNVVVVNRGVDQRWNLLQETLYDLTYIFHLHMHSETYTSELVGDAYIALDDIQVTPGACSGSSSTPNPSSTTKPPKLISCNFESGSLCGWSQDMTDGGDWDLVTGNMLNGDTYADLGPAVDHTSHLSGGHFIFVSQKMGKGVRIRLQSEDMPPSATHCFTFYYYMHGSHPNNLNLYLVQDEFEPDRAVDWHAKGELGELWHQMRFFVPNSTVNQFIIFEASLNLGSVDDGHTAIDDIRLLDGSCSSRGFGANCDFEASDKCEYTIQNFDESWGWSWGADAAKGPATDHTYGEADGHYMYLNYEDDQVTQSVLTTPYMRGDDDSMCVKWYYYISGPDDMVAGLNVSVSDVGTTWFVNEPMGDSWNLGNFTVTASADFKVAFEGSVYNPKSNVIIAIDDVVVDAKACPAAATCTFEGGLCDWASDTNGDITWVLQSGSTPTANTGPQYDHTLNSIYGHYMLMSASIGWQGSQAFLRSPPITGGDYCFEFYYYMSGQDIGALRVIIETDGGNKTVFDREGNQAEEWRLGRIGLPQLPDFVINIVGVVGSGTEGDLAIDDTWTSYGVCPDIPDKYYCKDGRMIPSTQVCDFHPDCSDKDDEENCGECDFENGMCGWTAFNSKDYMWKIGHNLTRNYDGKFIYDHTLGTPLGHFLYVLELASGDSGPAALVTRPHHNSQLYCAFIFWYRENANMGPEKAIQLSVNVERSEEVTPVSYFVNRAVDTWTMGQVMLQDWPGEFVVRVEAMSTAPPTDLTLDDFSFDNCYIPHDSGNCLPNQLTCNTGMCVDDDLICDMTNDCGDMSDERDCFFSGVAVCTFEGNQKCDWTQEAEQDDKDWQLGSGPTPAGRYSHLTGPPVDHTTRLVSGHYLYISEYTTKPDARESSPRRAWLLSPVLQAKEEKNCVLRFHYYMYGMNIQQLNVYIRWDLYSAKTLVFSRTGEQGQFWDRGTVPSQSTQSFQFVIEGVIRYYDYIDIAIDDLSFSSGCVSVNGTLPLGTTPAPPFNPCGDDQFYCGIAYECISKADVCNWVTECMNGADEANCQDCSFENGMCMWNDVSEGVFSWRRLRADDLSPYDHPALDHTFGTSGGHYAFLTEGAGVEGKTAVLHSSKLSNNGGLYCEFHVWLYRKESSNVHALLYFKDEDHGDTVLLSNFSTQFPHPEWWNEMIIPVHKPLANYLFSLEATPVFDDNVEWAKSHTMFAVDDIELLNCNFDVGGLDCNFDDPNYDGGYCMWRQSINDQLDWKKSDMYPEDLHDHTTGKTFYVYADFSDEMAETGDKAILESTVQSKTTTFDNVFSLWYYFFGENVGVFRLIQKKMAAGVNNTYLELKDSQDDRWMLFEARLDGDDDFMMMLEAEWREIGPGLLAVDDIKMTQKLQSSKCDFEVDFCQWSQGTTETTKWTRANGKDKIPLTPPVDHTANSEMGYYAYLAPTGSSDDFALLTSPVYESIGTQCFRIWYHMPEQGLGQLIIFVKEDNSSDFTPIETWTNSTYEMWSLGMVTLPNTRKLSVGIMGVTGLSDAGLIAIDDLEFIPDSCPRAHECDFECDLCDWFNINGGDDTFDWERASGVDGGGIIVDHTINFETGHYMVAHLKDKTKRDAAKLYSSRVPHNLNCITFWYSMQNIVNSTLSVVLRVKGIDSPLISLHNSTLDFIWEEVKLTPIITSNTFQIIFDIFVDENITASDIDPVALDDIAFTSDCEISTLPPFVTTPLPTHTPSFYDCNFEEDSNELCGWTQDTMDSLDWQRHQGPTPTEDTGPNTDHTLKTDKGHYIYVGTSYGKDNVARLVSNPVDIGRSGACFSFWYHMHGPNIGNLEVLLQSEGSNSTSVWKRSREQGIDWLPAKVFLDYVDARFDIILKASPWMKGKGDIAVDDITVDFMSCFTGQLCDFEKGTCNFRQSVEDPLDWERVSATPSEGRIRSPSEDHSRQTSLGHYFRLTGVGSALMYSDTIHPQFKCAQFWIFSDSFYNNEEAVLEVYKHIDEATDDELLVKITGIFSREWNLFRLRTDSTSYYSLGFKGQSFNDTIIGIDDVQPLVSCEDMLECNFETDLCMWRNAEDGLNTDWSLMTADQLSNPYGPKVDVTSLSQYGGFIYFDTSGEAFDSYASLKTDMLEPGVWCVSFWYHLQGLGHSSLSLGMDNDEYNARAVLWEHNTIVHADWEFVQVTANITLYATVLDFIAVSDHGQQGIIALDKVVISANNCTNGTIPDCTIICDADKCIKPDQMCNFVQDCSQGQDENFCGYNCTFEAGVGEHCTWRNVEVGGELSWAYLQGQDTNNTYGPPVDHTLQTGAGHYVAVAPRILNNRDVNNPIFMSPGLYNSAAECRMLFWYVMYEILGDKPTEDVGTLKVSYNVSDITTTLLEIYSNHREEWMYGMAYIGRIRSEFTVQFEGEKNFDVDGYMAIDDLSFEKCFLPSPQHDICRDFFCTNLACVSMFEECDFVDDCGDYSDEDDTLAGCDKYVGRCNFEDSSSCDWVIDKDSSWQIGSPSTQDIIPLRDHTRNTADGSFMYIESNDKQSAATQGIVTSPVIFSPSVLCLLRFYYYSYGPEVNQLVVSVRDSSNGLQKDIKVVSGSIGQYWDRIEIMPPSEDISKLLEFVLTGSTLNYTGGLPSVIAIDDISFTKDCTPSNDTLPTVTIPSTTTTENDCHNQYPCLNGKCIPNTEVCDFKDDCGDNSDEIICAECSFDVNQCGWADQSYGSSRWMRASGSPYGRDSYVMKVFALGAGTDTKGDLVSYKLGASATSCTMSFYFMKGGKDSTLELNLLTNNMELTLWLVYNDFGEVWQNQTVGILARDFGWKLRFRVQNFDDDGHVIIDEVHFHNCALPVPHVCPDDQFTCGNGVCVNDSQVCDFSNDCGDNTDEYPDTCEQFPERCNFEADFCHWQQHTDDDELDWMRKNGEMLDEDVGPDYDHTYGNETGFYLYLRSIKGSQGQNAKISGPPFLPSTGDCHFRFWFMMRNHLNSSLRVSVVETNPKVRRTDIIFQTTGTDDYLWVREDLPITYSRYFQILIEGWAGAVDDGDIAIDDISYSTKCRTTMCSDYEFFCPLEGCISNTKVCDFRNDCNDYSDEDNCPAVCHFENDTCGWQDVDETNAVKWIRAQANDTNSGTDVTGPFTDQTGNDKGHFLLLHQDYPDIPLLQEAQAFTHWYQNSKPDCSYSFWYYRDEDLGGDVLLRLNSTSDRYTTIKYFSRKAATSHIWTFQDINIGRHITAFQLSLYLLEKEGETGVFAIDETKFEDCGYPPPVEGNCAPSFYHCALSQICIPKENMCDLADDCGYGEDETPRECSEYHRSTFEDGMLGWFVQGQNGVDDDTDWILASGREVSYDKGPNYDHTEWSPEGIYLYMDVPDQQAQTAQLLSLKLYSGSNCTFLFYHYFYGPGFGNLTVSVRQESGSTKTVFSMESPADDSLSLWDKVQLTYLGPLGEGSFQIIIEVRSAVNHQGTIALDDFVLAGVTTTSTPHSTVHPENCTNDEFKCSDGPCIPIRKHCNFVFDCANDEDGCVSTICPFLNGDQCGWEMKATNHTKLSGIGSPDDDPEDDVESEGKSGVLFTSYYAYVWSVEDDYDDVTDLATEYFIGETAKTCRLGIWYWWSGPQSGSLHVLVTPFTGDSVEAWLLDGDNGNQWQMVQVGLGELNVQKVRIQAHRGISYEGGGAVDDIAFEECVPPSPPPDGMTCKDMNYYPCSDGTCVVLGLVCDYSDDCLDNSDEAPEVCGSFLYRCDFEFGITSDWTEDIEDNADWLVMRASSDNSGTLPVHDHTLGTTKGHYVVLNVMDQSKTSRVARLHSPVIVSTVYECQIRRISYYENGTNVLSTISNMAKNVWLKFSLTYGGDPYSGDFQVVLEGASPADRNGFLILDDLSMSPECERSSNQHLPGEDDLTTPKPFCPLGKLDCANGKCYSPIETCNFVDDCGDGTDEQECSKSCDFETDLCGWFEQSADSSHWTRTGFPADPPGPAADYTGVTTTHDLSSSKNQSLSGQVAILESHVFSMVGHNCIVSFYHYLGTDGDQPSTLSLYRKTTRTAFDSVEGIYAELLWEQSENSKVWDKEYVMVSDVRDFSLFFKATHGDQKTYIAIDDLAFKNCEPSDECTSTTDFTCADASCIPRQYRCDAKYDCPDKSDEFQCDNVQGDCNFDHENWLTACGWQRCDDDDKDWSRGRRSFNSHYGPSHDHTLGSSGYYLYVASDSDDPGKVAAIKTGTQYPASTDIYSTGKRWPLVVRIGNYEALWQEEVKLVSSSKPFQFVFEGETGDPRNTYVALDDVSFTPECPSGVGPPPINNTCGPGMKQCNTEECIPASFFCDCYADCVDGSDEQGCSITCSSMATRPLVTTTPTTTTTKGPHACLPTQFPCGDGSYTCIPGLLLCDGITDCPNAADEQGCPASTPCEPGYVYCADRYMQNHPCLRVETVCNGYPDCNSYLADESLCGTCPSYYCQHGKCSVSGKQAPTCSCNTYFNGTRCSINTGTDTGLSSGAIAGIVIGSRQRVVSDMSPHRRKLTRPMPVSCLLNQAPVRPILVRATYWRISILQTIRHRQKVKPMHNISIAEVYPDRLICRLVLHTHCLSVEFGECNIVRIKTDGKVTN</sequence>
<dbReference type="SMART" id="SM00137">
    <property type="entry name" value="MAM"/>
    <property type="match status" value="20"/>
</dbReference>
<feature type="domain" description="MAM" evidence="4">
    <location>
        <begin position="4096"/>
        <end position="4277"/>
    </location>
</feature>
<feature type="disulfide bond" evidence="2">
    <location>
        <begin position="3461"/>
        <end position="3479"/>
    </location>
</feature>
<keyword evidence="3" id="KW-0732">Signal</keyword>
<feature type="domain" description="MAM" evidence="4">
    <location>
        <begin position="2027"/>
        <end position="2193"/>
    </location>
</feature>
<feature type="disulfide bond" evidence="2">
    <location>
        <begin position="5092"/>
        <end position="5110"/>
    </location>
</feature>
<comment type="caution">
    <text evidence="2">Lacks conserved residue(s) required for the propagation of feature annotation.</text>
</comment>
<feature type="signal peptide" evidence="3">
    <location>
        <begin position="1"/>
        <end position="25"/>
    </location>
</feature>
<feature type="domain" description="MAM" evidence="4">
    <location>
        <begin position="4727"/>
        <end position="4890"/>
    </location>
</feature>
<dbReference type="Gene3D" id="2.60.120.200">
    <property type="match status" value="27"/>
</dbReference>
<evidence type="ECO:0000313" key="6">
    <source>
        <dbReference type="Proteomes" id="UP000747542"/>
    </source>
</evidence>
<dbReference type="InterPro" id="IPR013320">
    <property type="entry name" value="ConA-like_dom_sf"/>
</dbReference>
<dbReference type="InterPro" id="IPR036055">
    <property type="entry name" value="LDL_receptor-like_sf"/>
</dbReference>
<dbReference type="InterPro" id="IPR000998">
    <property type="entry name" value="MAM_dom"/>
</dbReference>
<feature type="disulfide bond" evidence="2">
    <location>
        <begin position="1604"/>
        <end position="1619"/>
    </location>
</feature>
<feature type="disulfide bond" evidence="2">
    <location>
        <begin position="211"/>
        <end position="226"/>
    </location>
</feature>
<organism evidence="5 6">
    <name type="scientific">Homarus americanus</name>
    <name type="common">American lobster</name>
    <dbReference type="NCBI Taxonomy" id="6706"/>
    <lineage>
        <taxon>Eukaryota</taxon>
        <taxon>Metazoa</taxon>
        <taxon>Ecdysozoa</taxon>
        <taxon>Arthropoda</taxon>
        <taxon>Crustacea</taxon>
        <taxon>Multicrustacea</taxon>
        <taxon>Malacostraca</taxon>
        <taxon>Eumalacostraca</taxon>
        <taxon>Eucarida</taxon>
        <taxon>Decapoda</taxon>
        <taxon>Pleocyemata</taxon>
        <taxon>Astacidea</taxon>
        <taxon>Nephropoidea</taxon>
        <taxon>Nephropidae</taxon>
        <taxon>Homarus</taxon>
    </lineage>
</organism>
<feature type="domain" description="MAM" evidence="4">
    <location>
        <begin position="2189"/>
        <end position="2347"/>
    </location>
</feature>
<feature type="disulfide bond" evidence="2">
    <location>
        <begin position="3022"/>
        <end position="3040"/>
    </location>
</feature>
<evidence type="ECO:0000256" key="2">
    <source>
        <dbReference type="PROSITE-ProRule" id="PRU00124"/>
    </source>
</evidence>
<feature type="domain" description="MAM" evidence="4">
    <location>
        <begin position="1067"/>
        <end position="1223"/>
    </location>
</feature>
<feature type="disulfide bond" evidence="2">
    <location>
        <begin position="1585"/>
        <end position="1597"/>
    </location>
</feature>
<feature type="disulfide bond" evidence="2">
    <location>
        <begin position="4275"/>
        <end position="4287"/>
    </location>
</feature>
<gene>
    <name evidence="5" type="primary">Mlrp2-L6</name>
    <name evidence="5" type="ORF">Hamer_G004885</name>
</gene>
<dbReference type="SUPFAM" id="SSF57424">
    <property type="entry name" value="LDL receptor-like module"/>
    <property type="match status" value="14"/>
</dbReference>
<feature type="disulfide bond" evidence="2">
    <location>
        <begin position="5085"/>
        <end position="5097"/>
    </location>
</feature>
<protein>
    <submittedName>
        <fullName evidence="5">MAM and LDL-receptor class A domain-containing protein 2-like 6</fullName>
    </submittedName>
</protein>
<feature type="domain" description="MAM" evidence="4">
    <location>
        <begin position="4523"/>
        <end position="4672"/>
    </location>
</feature>
<keyword evidence="6" id="KW-1185">Reference proteome</keyword>
<feature type="disulfide bond" evidence="2">
    <location>
        <begin position="1389"/>
        <end position="1407"/>
    </location>
</feature>
<feature type="chain" id="PRO_5035274329" evidence="3">
    <location>
        <begin position="26"/>
        <end position="5386"/>
    </location>
</feature>
<feature type="disulfide bond" evidence="2">
    <location>
        <begin position="1836"/>
        <end position="1851"/>
    </location>
</feature>
<reference evidence="5" key="1">
    <citation type="journal article" date="2021" name="Sci. Adv.">
        <title>The American lobster genome reveals insights on longevity, neural, and immune adaptations.</title>
        <authorList>
            <person name="Polinski J.M."/>
            <person name="Zimin A.V."/>
            <person name="Clark K.F."/>
            <person name="Kohn A.B."/>
            <person name="Sadowski N."/>
            <person name="Timp W."/>
            <person name="Ptitsyn A."/>
            <person name="Khanna P."/>
            <person name="Romanova D.Y."/>
            <person name="Williams P."/>
            <person name="Greenwood S.J."/>
            <person name="Moroz L.L."/>
            <person name="Walt D.R."/>
            <person name="Bodnar A.G."/>
        </authorList>
    </citation>
    <scope>NUCLEOTIDE SEQUENCE</scope>
    <source>
        <strain evidence="5">GMGI-L3</strain>
    </source>
</reference>
<dbReference type="PANTHER" id="PTHR23282:SF142">
    <property type="entry name" value="MAM DOMAIN-CONTAINING PROTEIN"/>
    <property type="match status" value="1"/>
</dbReference>
<feature type="domain" description="MAM" evidence="4">
    <location>
        <begin position="4310"/>
        <end position="4471"/>
    </location>
</feature>
<feature type="disulfide bond" evidence="2">
    <location>
        <begin position="5104"/>
        <end position="5119"/>
    </location>
</feature>
<evidence type="ECO:0000313" key="5">
    <source>
        <dbReference type="EMBL" id="KAG7165106.1"/>
    </source>
</evidence>
<feature type="disulfide bond" evidence="2">
    <location>
        <begin position="3473"/>
        <end position="3488"/>
    </location>
</feature>
<feature type="domain" description="MAM" evidence="4">
    <location>
        <begin position="1225"/>
        <end position="1382"/>
    </location>
</feature>
<evidence type="ECO:0000256" key="3">
    <source>
        <dbReference type="SAM" id="SignalP"/>
    </source>
</evidence>
<dbReference type="SMART" id="SM00192">
    <property type="entry name" value="LDLa"/>
    <property type="match status" value="17"/>
</dbReference>
<evidence type="ECO:0000256" key="1">
    <source>
        <dbReference type="ARBA" id="ARBA00023157"/>
    </source>
</evidence>
<dbReference type="CDD" id="cd06263">
    <property type="entry name" value="MAM"/>
    <property type="match status" value="16"/>
</dbReference>
<feature type="domain" description="MAM" evidence="4">
    <location>
        <begin position="29"/>
        <end position="182"/>
    </location>
</feature>
<feature type="domain" description="MAM" evidence="4">
    <location>
        <begin position="1852"/>
        <end position="2022"/>
    </location>
</feature>
<feature type="disulfide bond" evidence="2">
    <location>
        <begin position="4691"/>
        <end position="4703"/>
    </location>
</feature>
<dbReference type="EMBL" id="JAHLQT010024847">
    <property type="protein sequence ID" value="KAG7165106.1"/>
    <property type="molecule type" value="Genomic_DNA"/>
</dbReference>
<feature type="disulfide bond" evidence="2">
    <location>
        <begin position="3845"/>
        <end position="3857"/>
    </location>
</feature>
<feature type="domain" description="MAM" evidence="4">
    <location>
        <begin position="3271"/>
        <end position="3435"/>
    </location>
</feature>
<feature type="disulfide bond" evidence="2">
    <location>
        <begin position="1401"/>
        <end position="1416"/>
    </location>
</feature>
<feature type="domain" description="MAM" evidence="4">
    <location>
        <begin position="4934"/>
        <end position="5074"/>
    </location>
</feature>
<feature type="domain" description="MAM" evidence="4">
    <location>
        <begin position="227"/>
        <end position="393"/>
    </location>
</feature>
<dbReference type="PROSITE" id="PS50068">
    <property type="entry name" value="LDLRA_2"/>
    <property type="match status" value="16"/>
</dbReference>
<dbReference type="Proteomes" id="UP000747542">
    <property type="component" value="Unassembled WGS sequence"/>
</dbReference>
<comment type="caution">
    <text evidence="5">The sequence shown here is derived from an EMBL/GenBank/DDBJ whole genome shotgun (WGS) entry which is preliminary data.</text>
</comment>
<feature type="disulfide bond" evidence="2">
    <location>
        <begin position="3852"/>
        <end position="3870"/>
    </location>
</feature>
<feature type="domain" description="MAM" evidence="4">
    <location>
        <begin position="2529"/>
        <end position="2692"/>
    </location>
</feature>
<feature type="disulfide bond" evidence="2">
    <location>
        <begin position="3235"/>
        <end position="3253"/>
    </location>
</feature>
<dbReference type="GO" id="GO:0016020">
    <property type="term" value="C:membrane"/>
    <property type="evidence" value="ECO:0007669"/>
    <property type="project" value="InterPro"/>
</dbReference>
<evidence type="ECO:0000259" key="4">
    <source>
        <dbReference type="PROSITE" id="PS50060"/>
    </source>
</evidence>
<dbReference type="Pfam" id="PF00057">
    <property type="entry name" value="Ldl_recept_a"/>
    <property type="match status" value="6"/>
</dbReference>
<proteinExistence type="predicted"/>
<name>A0A8J5JWH1_HOMAM</name>
<feature type="domain" description="MAM" evidence="4">
    <location>
        <begin position="3489"/>
        <end position="3632"/>
    </location>
</feature>
<feature type="domain" description="MAM" evidence="4">
    <location>
        <begin position="520"/>
        <end position="687"/>
    </location>
</feature>
<dbReference type="Pfam" id="PF00629">
    <property type="entry name" value="MAM"/>
    <property type="match status" value="26"/>
</dbReference>
<feature type="domain" description="MAM" evidence="4">
    <location>
        <begin position="689"/>
        <end position="877"/>
    </location>
</feature>
<feature type="disulfide bond" evidence="2">
    <location>
        <begin position="3864"/>
        <end position="3879"/>
    </location>
</feature>
<feature type="domain" description="MAM" evidence="4">
    <location>
        <begin position="894"/>
        <end position="1062"/>
    </location>
</feature>
<feature type="domain" description="MAM" evidence="4">
    <location>
        <begin position="1417"/>
        <end position="1578"/>
    </location>
</feature>